<evidence type="ECO:0000313" key="1">
    <source>
        <dbReference type="EnsemblMetazoa" id="ACHR014033-PB"/>
    </source>
</evidence>
<dbReference type="EnsemblMetazoa" id="ACHR014033-RB">
    <property type="protein sequence ID" value="ACHR014033-PB"/>
    <property type="gene ID" value="ACHR014033"/>
</dbReference>
<dbReference type="Proteomes" id="UP000075881">
    <property type="component" value="Unassembled WGS sequence"/>
</dbReference>
<evidence type="ECO:0000313" key="2">
    <source>
        <dbReference type="Proteomes" id="UP000075881"/>
    </source>
</evidence>
<keyword evidence="2" id="KW-1185">Reference proteome</keyword>
<dbReference type="VEuPathDB" id="VectorBase:ACHR014033"/>
<sequence>MLSDRIKLDVIMHSFSLSLSFSRIWCSVSSYVPDCLALLRSRKFVQKCLPKWVARMDSVQIRLSKGVFCAAALNGMVLPPSIWNPLPYRTSNAPTHPLN</sequence>
<dbReference type="AlphaFoldDB" id="A0A182KHS0"/>
<reference evidence="2" key="1">
    <citation type="submission" date="2013-03" db="EMBL/GenBank/DDBJ databases">
        <title>The Genome Sequence of Anopheles christyi ACHKN1017.</title>
        <authorList>
            <consortium name="The Broad Institute Genomics Platform"/>
            <person name="Neafsey D.E."/>
            <person name="Besansky N."/>
            <person name="Walker B."/>
            <person name="Young S.K."/>
            <person name="Zeng Q."/>
            <person name="Gargeya S."/>
            <person name="Fitzgerald M."/>
            <person name="Haas B."/>
            <person name="Abouelleil A."/>
            <person name="Allen A.W."/>
            <person name="Alvarado L."/>
            <person name="Arachchi H.M."/>
            <person name="Berlin A.M."/>
            <person name="Chapman S.B."/>
            <person name="Gainer-Dewar J."/>
            <person name="Goldberg J."/>
            <person name="Griggs A."/>
            <person name="Gujja S."/>
            <person name="Hansen M."/>
            <person name="Howarth C."/>
            <person name="Imamovic A."/>
            <person name="Ireland A."/>
            <person name="Larimer J."/>
            <person name="McCowan C."/>
            <person name="Murphy C."/>
            <person name="Pearson M."/>
            <person name="Poon T.W."/>
            <person name="Priest M."/>
            <person name="Roberts A."/>
            <person name="Saif S."/>
            <person name="Shea T."/>
            <person name="Sisk P."/>
            <person name="Sykes S."/>
            <person name="Wortman J."/>
            <person name="Nusbaum C."/>
            <person name="Birren B."/>
        </authorList>
    </citation>
    <scope>NUCLEOTIDE SEQUENCE [LARGE SCALE GENOMIC DNA]</scope>
    <source>
        <strain evidence="2">ACHKN1017</strain>
    </source>
</reference>
<proteinExistence type="predicted"/>
<accession>A0A182KHS0</accession>
<organism evidence="1 2">
    <name type="scientific">Anopheles christyi</name>
    <dbReference type="NCBI Taxonomy" id="43041"/>
    <lineage>
        <taxon>Eukaryota</taxon>
        <taxon>Metazoa</taxon>
        <taxon>Ecdysozoa</taxon>
        <taxon>Arthropoda</taxon>
        <taxon>Hexapoda</taxon>
        <taxon>Insecta</taxon>
        <taxon>Pterygota</taxon>
        <taxon>Neoptera</taxon>
        <taxon>Endopterygota</taxon>
        <taxon>Diptera</taxon>
        <taxon>Nematocera</taxon>
        <taxon>Culicoidea</taxon>
        <taxon>Culicidae</taxon>
        <taxon>Anophelinae</taxon>
        <taxon>Anopheles</taxon>
    </lineage>
</organism>
<name>A0A182KHS0_9DIPT</name>
<reference evidence="1" key="2">
    <citation type="submission" date="2020-05" db="UniProtKB">
        <authorList>
            <consortium name="EnsemblMetazoa"/>
        </authorList>
    </citation>
    <scope>IDENTIFICATION</scope>
    <source>
        <strain evidence="1">ACHKN1017</strain>
    </source>
</reference>
<protein>
    <submittedName>
        <fullName evidence="1">Uncharacterized protein</fullName>
    </submittedName>
</protein>